<reference evidence="1" key="2">
    <citation type="submission" date="2021-04" db="EMBL/GenBank/DDBJ databases">
        <authorList>
            <person name="Gilroy R."/>
        </authorList>
    </citation>
    <scope>NUCLEOTIDE SEQUENCE</scope>
    <source>
        <strain evidence="1">ChiSxjej3B15-24422</strain>
    </source>
</reference>
<reference evidence="1" key="1">
    <citation type="journal article" date="2021" name="PeerJ">
        <title>Extensive microbial diversity within the chicken gut microbiome revealed by metagenomics and culture.</title>
        <authorList>
            <person name="Gilroy R."/>
            <person name="Ravi A."/>
            <person name="Getino M."/>
            <person name="Pursley I."/>
            <person name="Horton D.L."/>
            <person name="Alikhan N.F."/>
            <person name="Baker D."/>
            <person name="Gharbi K."/>
            <person name="Hall N."/>
            <person name="Watson M."/>
            <person name="Adriaenssens E.M."/>
            <person name="Foster-Nyarko E."/>
            <person name="Jarju S."/>
            <person name="Secka A."/>
            <person name="Antonio M."/>
            <person name="Oren A."/>
            <person name="Chaudhuri R.R."/>
            <person name="La Ragione R."/>
            <person name="Hildebrand F."/>
            <person name="Pallen M.J."/>
        </authorList>
    </citation>
    <scope>NUCLEOTIDE SEQUENCE</scope>
    <source>
        <strain evidence="1">ChiSxjej3B15-24422</strain>
    </source>
</reference>
<dbReference type="AlphaFoldDB" id="A0A9D1YR13"/>
<evidence type="ECO:0000313" key="2">
    <source>
        <dbReference type="Proteomes" id="UP000824007"/>
    </source>
</evidence>
<organism evidence="1 2">
    <name type="scientific">Candidatus Eisenbergiella pullistercoris</name>
    <dbReference type="NCBI Taxonomy" id="2838555"/>
    <lineage>
        <taxon>Bacteria</taxon>
        <taxon>Bacillati</taxon>
        <taxon>Bacillota</taxon>
        <taxon>Clostridia</taxon>
        <taxon>Lachnospirales</taxon>
        <taxon>Lachnospiraceae</taxon>
        <taxon>Eisenbergiella</taxon>
    </lineage>
</organism>
<gene>
    <name evidence="1" type="ORF">H9831_11310</name>
</gene>
<comment type="caution">
    <text evidence="1">The sequence shown here is derived from an EMBL/GenBank/DDBJ whole genome shotgun (WGS) entry which is preliminary data.</text>
</comment>
<dbReference type="EMBL" id="DXDD01000138">
    <property type="protein sequence ID" value="HIY61246.1"/>
    <property type="molecule type" value="Genomic_DNA"/>
</dbReference>
<accession>A0A9D1YR13</accession>
<dbReference type="Proteomes" id="UP000824007">
    <property type="component" value="Unassembled WGS sequence"/>
</dbReference>
<proteinExistence type="predicted"/>
<evidence type="ECO:0000313" key="1">
    <source>
        <dbReference type="EMBL" id="HIY61246.1"/>
    </source>
</evidence>
<name>A0A9D1YR13_9FIRM</name>
<sequence length="291" mass="33531">MAEGIAWQNKDILFKILGQTYKEKSFASYGIDLAPIREFLPTELPKISANERSIDSLFLLEDSTYVIVDYESEYKRANKIKYLNYITRVLEKYHKENRNFNLRLVVIYTGDVQSAEPDFETGCLFLHTEQAFLSHIDGEGAFRAIREKLQSGIPLSDDDLMKLVILPLTISGPTGKQHMLERVVELAEQIPDEEQRIFTLSGVIVASDKFINRDYLEQLRRRINMTQLGRLYEKEKIEYGNQKAEATAKKVTKEMALKMLEEDVDIITIMKVTGFSEDELTELQKKTSITV</sequence>
<protein>
    <submittedName>
        <fullName evidence="1">Uncharacterized protein</fullName>
    </submittedName>
</protein>